<dbReference type="InterPro" id="IPR025930">
    <property type="entry name" value="NETI"/>
</dbReference>
<keyword evidence="2" id="KW-1185">Reference proteome</keyword>
<accession>A0ABN0ZVC9</accession>
<dbReference type="EMBL" id="BAAACZ010000010">
    <property type="protein sequence ID" value="GAA0460263.1"/>
    <property type="molecule type" value="Genomic_DNA"/>
</dbReference>
<evidence type="ECO:0000313" key="2">
    <source>
        <dbReference type="Proteomes" id="UP001500740"/>
    </source>
</evidence>
<dbReference type="Pfam" id="PF14044">
    <property type="entry name" value="NETI"/>
    <property type="match status" value="1"/>
</dbReference>
<sequence length="61" mass="7237">MKKKNYRVSDYPSIDACLDQMKEEGFTPVKRIEKPVFLEQDKGQEPEPFRQEIVFEAVKMD</sequence>
<evidence type="ECO:0000313" key="1">
    <source>
        <dbReference type="EMBL" id="GAA0460263.1"/>
    </source>
</evidence>
<name>A0ABN0ZVC9_9BACI</name>
<proteinExistence type="predicted"/>
<protein>
    <submittedName>
        <fullName evidence="1">NETI motif-containing protein</fullName>
    </submittedName>
</protein>
<comment type="caution">
    <text evidence="1">The sequence shown here is derived from an EMBL/GenBank/DDBJ whole genome shotgun (WGS) entry which is preliminary data.</text>
</comment>
<dbReference type="Proteomes" id="UP001500740">
    <property type="component" value="Unassembled WGS sequence"/>
</dbReference>
<gene>
    <name evidence="1" type="ORF">GCM10008935_14500</name>
</gene>
<organism evidence="1 2">
    <name type="scientific">Alkalibacillus silvisoli</name>
    <dbReference type="NCBI Taxonomy" id="392823"/>
    <lineage>
        <taxon>Bacteria</taxon>
        <taxon>Bacillati</taxon>
        <taxon>Bacillota</taxon>
        <taxon>Bacilli</taxon>
        <taxon>Bacillales</taxon>
        <taxon>Bacillaceae</taxon>
        <taxon>Alkalibacillus</taxon>
    </lineage>
</organism>
<reference evidence="1 2" key="1">
    <citation type="journal article" date="2019" name="Int. J. Syst. Evol. Microbiol.">
        <title>The Global Catalogue of Microorganisms (GCM) 10K type strain sequencing project: providing services to taxonomists for standard genome sequencing and annotation.</title>
        <authorList>
            <consortium name="The Broad Institute Genomics Platform"/>
            <consortium name="The Broad Institute Genome Sequencing Center for Infectious Disease"/>
            <person name="Wu L."/>
            <person name="Ma J."/>
        </authorList>
    </citation>
    <scope>NUCLEOTIDE SEQUENCE [LARGE SCALE GENOMIC DNA]</scope>
    <source>
        <strain evidence="1 2">JCM 14193</strain>
    </source>
</reference>
<dbReference type="RefSeq" id="WP_343782764.1">
    <property type="nucleotide sequence ID" value="NZ_BAAACZ010000010.1"/>
</dbReference>